<name>A0A656HG35_THINJ</name>
<sequence>MKKCPKLNNIIYEARVGLIGHNFITPPQAARIRHLLRTIILPRLLTRYPRHSISLLTPLAPGSDYLLARELTDWFEHRTIPCRLQVVQALHPQIVVEKYHSVWRKGGSWDGDTLTQQLDWPTQKQAILQGLAALVVRGVTHNRIIRLPSLSRPPPSQNYQPAFQQAARWIVDHADELIAVNDPSRQGGGPGGTLETLGWWLEKDPEEQHLAIINPIG</sequence>
<evidence type="ECO:0000313" key="1">
    <source>
        <dbReference type="EMBL" id="EIJ35363.1"/>
    </source>
</evidence>
<reference evidence="2" key="1">
    <citation type="journal article" date="2011" name="Stand. Genomic Sci.">
        <title>Genome sequence of the filamentous, gliding Thiothrix nivea neotype strain (JP2(T)).</title>
        <authorList>
            <person name="Lapidus A."/>
            <person name="Nolan M."/>
            <person name="Lucas S."/>
            <person name="Glavina Del Rio T."/>
            <person name="Tice H."/>
            <person name="Cheng J.F."/>
            <person name="Tapia R."/>
            <person name="Han C."/>
            <person name="Goodwin L."/>
            <person name="Pitluck S."/>
            <person name="Liolios K."/>
            <person name="Pagani I."/>
            <person name="Ivanova N."/>
            <person name="Huntemann M."/>
            <person name="Mavromatis K."/>
            <person name="Mikhailova N."/>
            <person name="Pati A."/>
            <person name="Chen A."/>
            <person name="Palaniappan K."/>
            <person name="Land M."/>
            <person name="Brambilla E.M."/>
            <person name="Rohde M."/>
            <person name="Abt B."/>
            <person name="Verbarg S."/>
            <person name="Goker M."/>
            <person name="Bristow J."/>
            <person name="Eisen J.A."/>
            <person name="Markowitz V."/>
            <person name="Hugenholtz P."/>
            <person name="Kyrpides N.C."/>
            <person name="Klenk H.P."/>
            <person name="Woyke T."/>
        </authorList>
    </citation>
    <scope>NUCLEOTIDE SEQUENCE [LARGE SCALE GENOMIC DNA]</scope>
    <source>
        <strain evidence="2">ATCC 35100 / DSM 5205 / JP2</strain>
    </source>
</reference>
<protein>
    <submittedName>
        <fullName evidence="1">Uncharacterized protein</fullName>
    </submittedName>
</protein>
<accession>A0A656HG35</accession>
<dbReference type="AlphaFoldDB" id="A0A656HG35"/>
<proteinExistence type="predicted"/>
<organism evidence="1 2">
    <name type="scientific">Thiothrix nivea (strain ATCC 35100 / DSM 5205 / JP2)</name>
    <dbReference type="NCBI Taxonomy" id="870187"/>
    <lineage>
        <taxon>Bacteria</taxon>
        <taxon>Pseudomonadati</taxon>
        <taxon>Pseudomonadota</taxon>
        <taxon>Gammaproteobacteria</taxon>
        <taxon>Thiotrichales</taxon>
        <taxon>Thiotrichaceae</taxon>
        <taxon>Thiothrix</taxon>
    </lineage>
</organism>
<gene>
    <name evidence="1" type="ORF">Thini_2826</name>
</gene>
<dbReference type="EMBL" id="JH651384">
    <property type="protein sequence ID" value="EIJ35363.1"/>
    <property type="molecule type" value="Genomic_DNA"/>
</dbReference>
<keyword evidence="2" id="KW-1185">Reference proteome</keyword>
<dbReference type="Proteomes" id="UP000005317">
    <property type="component" value="Unassembled WGS sequence"/>
</dbReference>
<evidence type="ECO:0000313" key="2">
    <source>
        <dbReference type="Proteomes" id="UP000005317"/>
    </source>
</evidence>
<dbReference type="RefSeq" id="WP_002709269.1">
    <property type="nucleotide sequence ID" value="NZ_JH651384.1"/>
</dbReference>